<dbReference type="GO" id="GO:0015562">
    <property type="term" value="F:efflux transmembrane transporter activity"/>
    <property type="evidence" value="ECO:0007669"/>
    <property type="project" value="InterPro"/>
</dbReference>
<evidence type="ECO:0000256" key="2">
    <source>
        <dbReference type="ARBA" id="ARBA00007613"/>
    </source>
</evidence>
<name>A0A3R9XW79_9RICK</name>
<sequence length="453" mass="51207">MNFGNLLKIIILIIIFSVNINFAKAYNLNDAINSTLINNDQIQVAKKTLEITILAKPKAMTEFLPSVNAELDKTFTNPDSLKIKDNAGKIDTIPGSFNKNTFVFAIEQDIFTGGSTVAKLAAADAEINAAYQEYNKSLNEIILNAITSYQNVLTIRELVRVQKENVDMAQKSVEKATITVKTGAETKTSLFMAKASLAAMKSNLEDYLVQQNQAESSYLYLIGEEAPKKMDMIDVKKYPKIDSFDKLKIMVNAQNPDLLSIKNKLKASKQVINIQASGLLPRVSLFANRSINKYSDTPRQYQNGFDNNTYGIKMSIPLLYKGGIQYLNISEAKKKSKQTEYSLKDTINNVNFKTSDVWKTYISSENIYKSYLSSEDNYYKTYLSTQSEFDVGAKTLMDVINRQKDYNTAIINRLQKEKDYKLSSFKIYNLIGNLPKVLNENSLFNKKKKDVNK</sequence>
<dbReference type="SUPFAM" id="SSF56954">
    <property type="entry name" value="Outer membrane efflux proteins (OEP)"/>
    <property type="match status" value="1"/>
</dbReference>
<dbReference type="InterPro" id="IPR003423">
    <property type="entry name" value="OMP_efflux"/>
</dbReference>
<dbReference type="Pfam" id="PF02321">
    <property type="entry name" value="OEP"/>
    <property type="match status" value="2"/>
</dbReference>
<proteinExistence type="inferred from homology"/>
<dbReference type="GO" id="GO:0015288">
    <property type="term" value="F:porin activity"/>
    <property type="evidence" value="ECO:0007669"/>
    <property type="project" value="TreeGrafter"/>
</dbReference>
<keyword evidence="6" id="KW-0472">Membrane</keyword>
<dbReference type="AlphaFoldDB" id="A0A3R9XW79"/>
<reference evidence="9" key="1">
    <citation type="submission" date="2018-11" db="EMBL/GenBank/DDBJ databases">
        <title>Phylogenetic, genomic, and biogeographic characterization of a novel and ubiquitous marine invertebrate-associated Rickettsiales parasite, Candidatus Marinoinvertebrata rohwerii, gen. nov., sp. nov.</title>
        <authorList>
            <person name="Klinges J.G."/>
            <person name="Rosales S.M."/>
            <person name="Mcminds R."/>
            <person name="Shaver E.C."/>
            <person name="Shantz A."/>
            <person name="Peters E.C."/>
            <person name="Burkepile D.E."/>
            <person name="Silliman B.R."/>
            <person name="Vega Thurber R.L."/>
        </authorList>
    </citation>
    <scope>NUCLEOTIDE SEQUENCE [LARGE SCALE GENOMIC DNA]</scope>
    <source>
        <strain evidence="9">a_cerv_44</strain>
    </source>
</reference>
<keyword evidence="5" id="KW-0812">Transmembrane</keyword>
<evidence type="ECO:0000313" key="9">
    <source>
        <dbReference type="Proteomes" id="UP000279470"/>
    </source>
</evidence>
<dbReference type="PANTHER" id="PTHR30026">
    <property type="entry name" value="OUTER MEMBRANE PROTEIN TOLC"/>
    <property type="match status" value="1"/>
</dbReference>
<evidence type="ECO:0000256" key="5">
    <source>
        <dbReference type="ARBA" id="ARBA00022692"/>
    </source>
</evidence>
<comment type="subcellular location">
    <subcellularLocation>
        <location evidence="1">Cell outer membrane</location>
    </subcellularLocation>
</comment>
<evidence type="ECO:0000256" key="6">
    <source>
        <dbReference type="ARBA" id="ARBA00023136"/>
    </source>
</evidence>
<organism evidence="8 9">
    <name type="scientific">Candidatus Aquarickettsia rohweri</name>
    <dbReference type="NCBI Taxonomy" id="2602574"/>
    <lineage>
        <taxon>Bacteria</taxon>
        <taxon>Pseudomonadati</taxon>
        <taxon>Pseudomonadota</taxon>
        <taxon>Alphaproteobacteria</taxon>
        <taxon>Rickettsiales</taxon>
        <taxon>Candidatus Midichloriaceae</taxon>
        <taxon>Candidatus Aquarickettsia</taxon>
    </lineage>
</organism>
<evidence type="ECO:0000313" key="8">
    <source>
        <dbReference type="EMBL" id="RST67541.1"/>
    </source>
</evidence>
<evidence type="ECO:0000256" key="1">
    <source>
        <dbReference type="ARBA" id="ARBA00004442"/>
    </source>
</evidence>
<dbReference type="Gene3D" id="1.20.1600.10">
    <property type="entry name" value="Outer membrane efflux proteins (OEP)"/>
    <property type="match status" value="1"/>
</dbReference>
<gene>
    <name evidence="8" type="ORF">EIC27_03145</name>
</gene>
<dbReference type="GO" id="GO:1990281">
    <property type="term" value="C:efflux pump complex"/>
    <property type="evidence" value="ECO:0007669"/>
    <property type="project" value="TreeGrafter"/>
</dbReference>
<dbReference type="PANTHER" id="PTHR30026:SF20">
    <property type="entry name" value="OUTER MEMBRANE PROTEIN TOLC"/>
    <property type="match status" value="1"/>
</dbReference>
<evidence type="ECO:0000256" key="4">
    <source>
        <dbReference type="ARBA" id="ARBA00022452"/>
    </source>
</evidence>
<dbReference type="OrthoDB" id="9814637at2"/>
<dbReference type="InterPro" id="IPR051906">
    <property type="entry name" value="TolC-like"/>
</dbReference>
<accession>A0A3R9XW79</accession>
<comment type="caution">
    <text evidence="8">The sequence shown here is derived from an EMBL/GenBank/DDBJ whole genome shotgun (WGS) entry which is preliminary data.</text>
</comment>
<evidence type="ECO:0000256" key="7">
    <source>
        <dbReference type="ARBA" id="ARBA00023237"/>
    </source>
</evidence>
<comment type="similarity">
    <text evidence="2">Belongs to the outer membrane factor (OMF) (TC 1.B.17) family.</text>
</comment>
<dbReference type="EMBL" id="RXFM01000034">
    <property type="protein sequence ID" value="RST67541.1"/>
    <property type="molecule type" value="Genomic_DNA"/>
</dbReference>
<keyword evidence="4" id="KW-1134">Transmembrane beta strand</keyword>
<dbReference type="Proteomes" id="UP000279470">
    <property type="component" value="Unassembled WGS sequence"/>
</dbReference>
<keyword evidence="3" id="KW-0813">Transport</keyword>
<keyword evidence="9" id="KW-1185">Reference proteome</keyword>
<keyword evidence="7" id="KW-0998">Cell outer membrane</keyword>
<protein>
    <submittedName>
        <fullName evidence="8">TolC family protein</fullName>
    </submittedName>
</protein>
<evidence type="ECO:0000256" key="3">
    <source>
        <dbReference type="ARBA" id="ARBA00022448"/>
    </source>
</evidence>
<dbReference type="RefSeq" id="WP_126044695.1">
    <property type="nucleotide sequence ID" value="NZ_RXFM01000034.1"/>
</dbReference>
<dbReference type="GO" id="GO:0009279">
    <property type="term" value="C:cell outer membrane"/>
    <property type="evidence" value="ECO:0007669"/>
    <property type="project" value="UniProtKB-SubCell"/>
</dbReference>